<dbReference type="InterPro" id="IPR010869">
    <property type="entry name" value="DUF1501"/>
</dbReference>
<name>A0A5C6FRR8_9PLAN</name>
<gene>
    <name evidence="1" type="ORF">V7x_49980</name>
</gene>
<dbReference type="OrthoDB" id="127333at2"/>
<organism evidence="1 2">
    <name type="scientific">Crateriforma conspicua</name>
    <dbReference type="NCBI Taxonomy" id="2527996"/>
    <lineage>
        <taxon>Bacteria</taxon>
        <taxon>Pseudomonadati</taxon>
        <taxon>Planctomycetota</taxon>
        <taxon>Planctomycetia</taxon>
        <taxon>Planctomycetales</taxon>
        <taxon>Planctomycetaceae</taxon>
        <taxon>Crateriforma</taxon>
    </lineage>
</organism>
<evidence type="ECO:0008006" key="3">
    <source>
        <dbReference type="Google" id="ProtNLM"/>
    </source>
</evidence>
<evidence type="ECO:0000313" key="2">
    <source>
        <dbReference type="Proteomes" id="UP000316476"/>
    </source>
</evidence>
<protein>
    <recommendedName>
        <fullName evidence="3">Sulfatase</fullName>
    </recommendedName>
</protein>
<proteinExistence type="predicted"/>
<dbReference type="AlphaFoldDB" id="A0A5C6FRR8"/>
<dbReference type="Proteomes" id="UP000316476">
    <property type="component" value="Unassembled WGS sequence"/>
</dbReference>
<comment type="caution">
    <text evidence="1">The sequence shown here is derived from an EMBL/GenBank/DDBJ whole genome shotgun (WGS) entry which is preliminary data.</text>
</comment>
<dbReference type="PANTHER" id="PTHR43737:SF1">
    <property type="entry name" value="DUF1501 DOMAIN-CONTAINING PROTEIN"/>
    <property type="match status" value="1"/>
</dbReference>
<reference evidence="1 2" key="1">
    <citation type="submission" date="2019-02" db="EMBL/GenBank/DDBJ databases">
        <title>Deep-cultivation of Planctomycetes and their phenomic and genomic characterization uncovers novel biology.</title>
        <authorList>
            <person name="Wiegand S."/>
            <person name="Jogler M."/>
            <person name="Boedeker C."/>
            <person name="Pinto D."/>
            <person name="Vollmers J."/>
            <person name="Rivas-Marin E."/>
            <person name="Kohn T."/>
            <person name="Peeters S.H."/>
            <person name="Heuer A."/>
            <person name="Rast P."/>
            <person name="Oberbeckmann S."/>
            <person name="Bunk B."/>
            <person name="Jeske O."/>
            <person name="Meyerdierks A."/>
            <person name="Storesund J.E."/>
            <person name="Kallscheuer N."/>
            <person name="Luecker S."/>
            <person name="Lage O.M."/>
            <person name="Pohl T."/>
            <person name="Merkel B.J."/>
            <person name="Hornburger P."/>
            <person name="Mueller R.-W."/>
            <person name="Bruemmer F."/>
            <person name="Labrenz M."/>
            <person name="Spormann A.M."/>
            <person name="Op Den Camp H."/>
            <person name="Overmann J."/>
            <person name="Amann R."/>
            <person name="Jetten M.S.M."/>
            <person name="Mascher T."/>
            <person name="Medema M.H."/>
            <person name="Devos D.P."/>
            <person name="Kaster A.-K."/>
            <person name="Ovreas L."/>
            <person name="Rohde M."/>
            <person name="Galperin M.Y."/>
            <person name="Jogler C."/>
        </authorList>
    </citation>
    <scope>NUCLEOTIDE SEQUENCE [LARGE SCALE GENOMIC DNA]</scope>
    <source>
        <strain evidence="1 2">V7</strain>
    </source>
</reference>
<sequence length="499" mass="55845">MNERLAPNHWWRSSLDSTSRLRLCPPICPRPPFDEVPLVIDRRQLLKRCGAGFGALALSDLLGRESIAAGQVAPQFAPKAKRVIHLFMNGGPSHVDTFDPKPALTKFHGKTAPTGNLKTERPTGHVMQSPYAFKPYGESGLQVSELFEKTAAHIDDICVIRSMHADVPNHEPSLMLMNTGESRLVRPSMGSWLTYGLGSDNENLPSFIAMCPGGYPIKESQNWQNAFLPGKYQGTYVDSSHRRVDRLIENIRCESVAPADQRQQLDLLRQLNLAHAAKRDHDPRLESRIESFELAYRMQSEAAEAFDVSRETQATLDQYGPGDFARQTLIARRLVERGVRFVQLYTGAGQPWDNHDDLEPRHRDLAKKVDQPIAALLADLKRSGLVDETLVLWGGEFGRTPVVEMPKKGSNQGKMNGRDHNHWGFTVWMAGGGVRGGQAIGSTDEIGFQAVENRVHVHDLHATILRLMGYDHEQLTYRYAGRDFRLTDVHGKIVDQVIA</sequence>
<dbReference type="InterPro" id="IPR017850">
    <property type="entry name" value="Alkaline_phosphatase_core_sf"/>
</dbReference>
<dbReference type="SUPFAM" id="SSF53649">
    <property type="entry name" value="Alkaline phosphatase-like"/>
    <property type="match status" value="1"/>
</dbReference>
<dbReference type="Pfam" id="PF07394">
    <property type="entry name" value="DUF1501"/>
    <property type="match status" value="1"/>
</dbReference>
<dbReference type="Gene3D" id="3.40.720.10">
    <property type="entry name" value="Alkaline Phosphatase, subunit A"/>
    <property type="match status" value="1"/>
</dbReference>
<accession>A0A5C6FRR8</accession>
<dbReference type="EMBL" id="SJPZ01000002">
    <property type="protein sequence ID" value="TWU63258.1"/>
    <property type="molecule type" value="Genomic_DNA"/>
</dbReference>
<dbReference type="PANTHER" id="PTHR43737">
    <property type="entry name" value="BLL7424 PROTEIN"/>
    <property type="match status" value="1"/>
</dbReference>
<evidence type="ECO:0000313" key="1">
    <source>
        <dbReference type="EMBL" id="TWU63258.1"/>
    </source>
</evidence>